<dbReference type="AlphaFoldDB" id="A0AAF3FH03"/>
<sequence>MLRWSFLLLLLFLLGIETNPSPTTVAKLNSHEEIVQYFYVLFPKREQRPYIPSLLVPYMAPSPHQKALAFFLPGPLAEWVQTHNPFEDPQEFEKNPPFNVGQYPAIPLKDLPPIPREIARQMQLRVEETFDQQANGEIRGTVKDLRQKWEQGGKDEVEQILADPELSDEQIEKMLKELVPDESRRMMSAGKTHQVIEALDLSTLKENGIEEIQSPPSMKNKRKSLKKRRRRKKKLSQNITTTTEAIPVTLPEVASFSETTTTSSPNVSTTEIEKKVKRMRIKRIGKKFQVIIEIL</sequence>
<evidence type="ECO:0000313" key="4">
    <source>
        <dbReference type="WBParaSite" id="MBELARI_LOCUS6110"/>
    </source>
</evidence>
<feature type="region of interest" description="Disordered" evidence="1">
    <location>
        <begin position="207"/>
        <end position="243"/>
    </location>
</feature>
<evidence type="ECO:0000313" key="3">
    <source>
        <dbReference type="Proteomes" id="UP000887575"/>
    </source>
</evidence>
<accession>A0AAF3FH03</accession>
<proteinExistence type="predicted"/>
<protein>
    <recommendedName>
        <fullName evidence="5">DUF148 domain-containing protein</fullName>
    </recommendedName>
</protein>
<keyword evidence="2" id="KW-0732">Signal</keyword>
<dbReference type="Proteomes" id="UP000887575">
    <property type="component" value="Unassembled WGS sequence"/>
</dbReference>
<keyword evidence="3" id="KW-1185">Reference proteome</keyword>
<name>A0AAF3FH03_9BILA</name>
<evidence type="ECO:0000256" key="1">
    <source>
        <dbReference type="SAM" id="MobiDB-lite"/>
    </source>
</evidence>
<dbReference type="WBParaSite" id="MBELARI_LOCUS6110">
    <property type="protein sequence ID" value="MBELARI_LOCUS6110"/>
    <property type="gene ID" value="MBELARI_LOCUS6110"/>
</dbReference>
<feature type="compositionally biased region" description="Basic residues" evidence="1">
    <location>
        <begin position="219"/>
        <end position="235"/>
    </location>
</feature>
<evidence type="ECO:0008006" key="5">
    <source>
        <dbReference type="Google" id="ProtNLM"/>
    </source>
</evidence>
<feature type="chain" id="PRO_5041931155" description="DUF148 domain-containing protein" evidence="2">
    <location>
        <begin position="19"/>
        <end position="295"/>
    </location>
</feature>
<evidence type="ECO:0000256" key="2">
    <source>
        <dbReference type="SAM" id="SignalP"/>
    </source>
</evidence>
<feature type="signal peptide" evidence="2">
    <location>
        <begin position="1"/>
        <end position="18"/>
    </location>
</feature>
<reference evidence="4" key="1">
    <citation type="submission" date="2024-02" db="UniProtKB">
        <authorList>
            <consortium name="WormBaseParasite"/>
        </authorList>
    </citation>
    <scope>IDENTIFICATION</scope>
</reference>
<organism evidence="3 4">
    <name type="scientific">Mesorhabditis belari</name>
    <dbReference type="NCBI Taxonomy" id="2138241"/>
    <lineage>
        <taxon>Eukaryota</taxon>
        <taxon>Metazoa</taxon>
        <taxon>Ecdysozoa</taxon>
        <taxon>Nematoda</taxon>
        <taxon>Chromadorea</taxon>
        <taxon>Rhabditida</taxon>
        <taxon>Rhabditina</taxon>
        <taxon>Rhabditomorpha</taxon>
        <taxon>Rhabditoidea</taxon>
        <taxon>Rhabditidae</taxon>
        <taxon>Mesorhabditinae</taxon>
        <taxon>Mesorhabditis</taxon>
    </lineage>
</organism>